<dbReference type="InterPro" id="IPR051349">
    <property type="entry name" value="Hydrogenase_assoc-protein"/>
</dbReference>
<dbReference type="Proteomes" id="UP000178264">
    <property type="component" value="Unassembled WGS sequence"/>
</dbReference>
<dbReference type="Pfam" id="PF01058">
    <property type="entry name" value="Oxidored_q6"/>
    <property type="match status" value="1"/>
</dbReference>
<evidence type="ECO:0000259" key="2">
    <source>
        <dbReference type="Pfam" id="PF01058"/>
    </source>
</evidence>
<dbReference type="PANTHER" id="PTHR42845">
    <property type="entry name" value="COENZYME F420-REDUCING HYDROGENASE, GAMMA SUBUNIT"/>
    <property type="match status" value="1"/>
</dbReference>
<protein>
    <recommendedName>
        <fullName evidence="2">NADH:ubiquinone oxidoreductase-like 20kDa subunit domain-containing protein</fullName>
    </recommendedName>
</protein>
<sequence length="171" mass="19712">MKVTGINGKKEMQKKLRVGWFTFTCCEDSTIVMTEVMNEHWEEWKRLIDFRHARVLRTDNTLDELDVAFVEGAISSDRQAERLKEIRDKAKRVVAVGACAVIGMPSSQRNLFDESTKRAIQFLVDRFGQSEKVRSVKELVQVDAELPGCPMSEQKFLEVLEGYLKEFNIVH</sequence>
<keyword evidence="1" id="KW-0560">Oxidoreductase</keyword>
<accession>A0A1F7VDK2</accession>
<dbReference type="SUPFAM" id="SSF56770">
    <property type="entry name" value="HydA/Nqo6-like"/>
    <property type="match status" value="1"/>
</dbReference>
<dbReference type="EMBL" id="MGER01000027">
    <property type="protein sequence ID" value="OGL88525.1"/>
    <property type="molecule type" value="Genomic_DNA"/>
</dbReference>
<name>A0A1F7VDK2_9BACT</name>
<dbReference type="GO" id="GO:0016491">
    <property type="term" value="F:oxidoreductase activity"/>
    <property type="evidence" value="ECO:0007669"/>
    <property type="project" value="UniProtKB-KW"/>
</dbReference>
<proteinExistence type="predicted"/>
<comment type="caution">
    <text evidence="3">The sequence shown here is derived from an EMBL/GenBank/DDBJ whole genome shotgun (WGS) entry which is preliminary data.</text>
</comment>
<dbReference type="AlphaFoldDB" id="A0A1F7VDK2"/>
<dbReference type="InterPro" id="IPR006137">
    <property type="entry name" value="NADH_UbQ_OxRdtase-like_20kDa"/>
</dbReference>
<organism evidence="3 4">
    <name type="scientific">Candidatus Uhrbacteria bacterium RIFCSPLOWO2_02_FULL_49_11</name>
    <dbReference type="NCBI Taxonomy" id="1802409"/>
    <lineage>
        <taxon>Bacteria</taxon>
        <taxon>Candidatus Uhriibacteriota</taxon>
    </lineage>
</organism>
<gene>
    <name evidence="3" type="ORF">A3I42_00055</name>
</gene>
<dbReference type="PANTHER" id="PTHR42845:SF1">
    <property type="entry name" value="HYDROGENASE SMALL SUBUNIT"/>
    <property type="match status" value="1"/>
</dbReference>
<evidence type="ECO:0000313" key="3">
    <source>
        <dbReference type="EMBL" id="OGL88525.1"/>
    </source>
</evidence>
<dbReference type="InterPro" id="IPR037024">
    <property type="entry name" value="NiFe_Hase_small_N_sf"/>
</dbReference>
<evidence type="ECO:0000313" key="4">
    <source>
        <dbReference type="Proteomes" id="UP000178264"/>
    </source>
</evidence>
<feature type="domain" description="NADH:ubiquinone oxidoreductase-like 20kDa subunit" evidence="2">
    <location>
        <begin position="31"/>
        <end position="161"/>
    </location>
</feature>
<dbReference type="Gene3D" id="3.40.50.700">
    <property type="entry name" value="NADH:ubiquinone oxidoreductase-like, 20kDa subunit"/>
    <property type="match status" value="1"/>
</dbReference>
<dbReference type="GO" id="GO:0051536">
    <property type="term" value="F:iron-sulfur cluster binding"/>
    <property type="evidence" value="ECO:0007669"/>
    <property type="project" value="InterPro"/>
</dbReference>
<reference evidence="3 4" key="1">
    <citation type="journal article" date="2016" name="Nat. Commun.">
        <title>Thousands of microbial genomes shed light on interconnected biogeochemical processes in an aquifer system.</title>
        <authorList>
            <person name="Anantharaman K."/>
            <person name="Brown C.T."/>
            <person name="Hug L.A."/>
            <person name="Sharon I."/>
            <person name="Castelle C.J."/>
            <person name="Probst A.J."/>
            <person name="Thomas B.C."/>
            <person name="Singh A."/>
            <person name="Wilkins M.J."/>
            <person name="Karaoz U."/>
            <person name="Brodie E.L."/>
            <person name="Williams K.H."/>
            <person name="Hubbard S.S."/>
            <person name="Banfield J.F."/>
        </authorList>
    </citation>
    <scope>NUCLEOTIDE SEQUENCE [LARGE SCALE GENOMIC DNA]</scope>
</reference>
<evidence type="ECO:0000256" key="1">
    <source>
        <dbReference type="ARBA" id="ARBA00023002"/>
    </source>
</evidence>